<dbReference type="RefSeq" id="WP_006843308.1">
    <property type="nucleotide sequence ID" value="NZ_GL892006.1"/>
</dbReference>
<reference evidence="3 4" key="1">
    <citation type="submission" date="2011-04" db="EMBL/GenBank/DDBJ databases">
        <title>The Genome Sequence of Dysgonomonas mossii DSM 22836.</title>
        <authorList>
            <consortium name="The Broad Institute Genome Sequencing Platform"/>
            <person name="Earl A."/>
            <person name="Ward D."/>
            <person name="Feldgarden M."/>
            <person name="Gevers D."/>
            <person name="Pudlo N."/>
            <person name="Martens E."/>
            <person name="Allen-Vercoe E."/>
            <person name="Young S.K."/>
            <person name="Zeng Q."/>
            <person name="Gargeya S."/>
            <person name="Fitzgerald M."/>
            <person name="Haas B."/>
            <person name="Abouelleil A."/>
            <person name="Alvarado L."/>
            <person name="Arachchi H.M."/>
            <person name="Berlin A."/>
            <person name="Brown A."/>
            <person name="Chapman S.B."/>
            <person name="Chen Z."/>
            <person name="Dunbar C."/>
            <person name="Freedman E."/>
            <person name="Gearin G."/>
            <person name="Gellesch M."/>
            <person name="Goldberg J."/>
            <person name="Griggs A."/>
            <person name="Gujja S."/>
            <person name="Heiman D."/>
            <person name="Howarth C."/>
            <person name="Larson L."/>
            <person name="Lui A."/>
            <person name="MacDonald P.J.P."/>
            <person name="Mehta T."/>
            <person name="Montmayeur A."/>
            <person name="Murphy C."/>
            <person name="Neiman D."/>
            <person name="Pearson M."/>
            <person name="Priest M."/>
            <person name="Roberts A."/>
            <person name="Saif S."/>
            <person name="Shea T."/>
            <person name="Shenoy N."/>
            <person name="Sisk P."/>
            <person name="Stolte C."/>
            <person name="Sykes S."/>
            <person name="Yandava C."/>
            <person name="Wortman J."/>
            <person name="Nusbaum C."/>
            <person name="Birren B."/>
        </authorList>
    </citation>
    <scope>NUCLEOTIDE SEQUENCE [LARGE SCALE GENOMIC DNA]</scope>
    <source>
        <strain evidence="3 4">DSM 22836</strain>
    </source>
</reference>
<dbReference type="eggNOG" id="COG2843">
    <property type="taxonomic scope" value="Bacteria"/>
</dbReference>
<proteinExistence type="inferred from homology"/>
<dbReference type="OrthoDB" id="9810906at2"/>
<dbReference type="Pfam" id="PF09587">
    <property type="entry name" value="PGA_cap"/>
    <property type="match status" value="1"/>
</dbReference>
<evidence type="ECO:0000256" key="1">
    <source>
        <dbReference type="ARBA" id="ARBA00005662"/>
    </source>
</evidence>
<dbReference type="EMBL" id="ADLW01000007">
    <property type="protein sequence ID" value="EGK03301.1"/>
    <property type="molecule type" value="Genomic_DNA"/>
</dbReference>
<feature type="domain" description="Capsule synthesis protein CapA" evidence="2">
    <location>
        <begin position="9"/>
        <end position="309"/>
    </location>
</feature>
<accession>F8X129</accession>
<dbReference type="SMART" id="SM00854">
    <property type="entry name" value="PGA_cap"/>
    <property type="match status" value="1"/>
</dbReference>
<dbReference type="InterPro" id="IPR052169">
    <property type="entry name" value="CW_Biosynth-Accessory"/>
</dbReference>
<evidence type="ECO:0000313" key="4">
    <source>
        <dbReference type="Proteomes" id="UP000006420"/>
    </source>
</evidence>
<dbReference type="InterPro" id="IPR019079">
    <property type="entry name" value="Capsule_synth_CapA"/>
</dbReference>
<dbReference type="PANTHER" id="PTHR33393:SF12">
    <property type="entry name" value="CAPSULE BIOSYNTHESIS PROTEIN CAPA"/>
    <property type="match status" value="1"/>
</dbReference>
<gene>
    <name evidence="3" type="ORF">HMPREF9456_01938</name>
</gene>
<dbReference type="SUPFAM" id="SSF56300">
    <property type="entry name" value="Metallo-dependent phosphatases"/>
    <property type="match status" value="1"/>
</dbReference>
<protein>
    <recommendedName>
        <fullName evidence="2">Capsule synthesis protein CapA domain-containing protein</fullName>
    </recommendedName>
</protein>
<evidence type="ECO:0000259" key="2">
    <source>
        <dbReference type="SMART" id="SM00854"/>
    </source>
</evidence>
<dbReference type="Proteomes" id="UP000006420">
    <property type="component" value="Unassembled WGS sequence"/>
</dbReference>
<organism evidence="3 4">
    <name type="scientific">Dysgonomonas mossii DSM 22836</name>
    <dbReference type="NCBI Taxonomy" id="742767"/>
    <lineage>
        <taxon>Bacteria</taxon>
        <taxon>Pseudomonadati</taxon>
        <taxon>Bacteroidota</taxon>
        <taxon>Bacteroidia</taxon>
        <taxon>Bacteroidales</taxon>
        <taxon>Dysgonomonadaceae</taxon>
        <taxon>Dysgonomonas</taxon>
    </lineage>
</organism>
<dbReference type="STRING" id="742767.HMPREF9456_01938"/>
<comment type="caution">
    <text evidence="3">The sequence shown here is derived from an EMBL/GenBank/DDBJ whole genome shotgun (WGS) entry which is preliminary data.</text>
</comment>
<dbReference type="HOGENOM" id="CLU_038823_0_0_10"/>
<dbReference type="AlphaFoldDB" id="F8X129"/>
<sequence>MNMNKNSIKLTFTGDIMCDMLEISAYKNSLGHYSFLEKFSSCEKYFQESDFIVGNLETPIGDTDFCSEQYTFNSPIELALAIKKCGISLVTTANNHCLDRGVEGLNRTIELLDKINLKHTGTNLTLPLKHQTTGIIESINGINIGFLSYTYGTNAFHNHNYLSRKDIYKVNLYQEQELHNKIYRRIYYSRLYKLYKQVVERFARKLFHKKHIFCPVHERNEGRLYFKKKIKQDIANMRNLGANYIIMCLHAGGQYNEKPLVKTKKIIDQLISYGVDSVICNHEHVIHSYRKFDDNKIITFSLGNFSSTIGVQIPPYDKMAEYSILFNLYLLKDDLEVKLEKHSFSIVKNISIKEGQIKTVLLYDLINNCNNSEEKRKLLADNLKIYNIFTNSRCKNINLEKEYFL</sequence>
<name>F8X129_9BACT</name>
<dbReference type="Gene3D" id="3.60.21.10">
    <property type="match status" value="1"/>
</dbReference>
<dbReference type="InterPro" id="IPR029052">
    <property type="entry name" value="Metallo-depent_PP-like"/>
</dbReference>
<comment type="similarity">
    <text evidence="1">Belongs to the CapA family.</text>
</comment>
<dbReference type="GeneID" id="78082581"/>
<keyword evidence="4" id="KW-1185">Reference proteome</keyword>
<evidence type="ECO:0000313" key="3">
    <source>
        <dbReference type="EMBL" id="EGK03301.1"/>
    </source>
</evidence>
<dbReference type="PANTHER" id="PTHR33393">
    <property type="entry name" value="POLYGLUTAMINE SYNTHESIS ACCESSORY PROTEIN RV0574C-RELATED"/>
    <property type="match status" value="1"/>
</dbReference>